<proteinExistence type="predicted"/>
<dbReference type="RefSeq" id="WP_166150928.1">
    <property type="nucleotide sequence ID" value="NZ_JAAOIW010000005.1"/>
</dbReference>
<name>A0ABX0J8J4_9BACL</name>
<keyword evidence="2" id="KW-1185">Reference proteome</keyword>
<comment type="caution">
    <text evidence="1">The sequence shown here is derived from an EMBL/GenBank/DDBJ whole genome shotgun (WGS) entry which is preliminary data.</text>
</comment>
<protein>
    <submittedName>
        <fullName evidence="1">Uncharacterized protein</fullName>
    </submittedName>
</protein>
<accession>A0ABX0J8J4</accession>
<gene>
    <name evidence="1" type="ORF">G9U52_15040</name>
</gene>
<reference evidence="1" key="1">
    <citation type="submission" date="2020-03" db="EMBL/GenBank/DDBJ databases">
        <title>Draft sequencing of Paenibacilllus sp. S3N08.</title>
        <authorList>
            <person name="Kim D.-U."/>
        </authorList>
    </citation>
    <scope>NUCLEOTIDE SEQUENCE</scope>
    <source>
        <strain evidence="1">S3N08</strain>
    </source>
</reference>
<dbReference type="Proteomes" id="UP001165962">
    <property type="component" value="Unassembled WGS sequence"/>
</dbReference>
<evidence type="ECO:0000313" key="1">
    <source>
        <dbReference type="EMBL" id="NHN31153.1"/>
    </source>
</evidence>
<evidence type="ECO:0000313" key="2">
    <source>
        <dbReference type="Proteomes" id="UP001165962"/>
    </source>
</evidence>
<dbReference type="EMBL" id="JAAOIW010000005">
    <property type="protein sequence ID" value="NHN31153.1"/>
    <property type="molecule type" value="Genomic_DNA"/>
</dbReference>
<organism evidence="1 2">
    <name type="scientific">Paenibacillus agricola</name>
    <dbReference type="NCBI Taxonomy" id="2716264"/>
    <lineage>
        <taxon>Bacteria</taxon>
        <taxon>Bacillati</taxon>
        <taxon>Bacillota</taxon>
        <taxon>Bacilli</taxon>
        <taxon>Bacillales</taxon>
        <taxon>Paenibacillaceae</taxon>
        <taxon>Paenibacillus</taxon>
    </lineage>
</organism>
<sequence>MTKINNAITVLADETLGNAVLREYTEVKRAAAVGERIKIIATDQRIPIGTIAKCTVADQFTDGSIDTDTPFPGSEHDGFIDAERTEYVVLTPSDVIRIDDKRYRLVERKANVGDTVLIVNAVNDARDDYGYGNGETYVVMKIGGECPEIWPDDTESSEIYLEREEYSVIEPLVSRIRDVPTEAAATSTPIDTAAIIAQVSAVFAETFAKVGVRLTQIERILQAKETPLIVTTPETIASFNEHYPTRDDVIERAKADIENVKTPWKSVDNSPQYFVSNRVCDVEFIVNRDKRTVVALLRWRYNGAIQSRGKSRCARGDVFNASIGRAVSLRRALGLEVPAEYTDAPQPTEPRVGDVLYWRRQGETYRIDGINGYYYDFTLLPSGEKYTGVPYHYGVPTDNGNTSIIDDSREEPEVSA</sequence>